<dbReference type="Pfam" id="PF01485">
    <property type="entry name" value="IBR"/>
    <property type="match status" value="1"/>
</dbReference>
<evidence type="ECO:0000256" key="6">
    <source>
        <dbReference type="ARBA" id="ARBA00022771"/>
    </source>
</evidence>
<evidence type="ECO:0000256" key="2">
    <source>
        <dbReference type="ARBA" id="ARBA00012251"/>
    </source>
</evidence>
<dbReference type="PROSITE" id="PS00518">
    <property type="entry name" value="ZF_RING_1"/>
    <property type="match status" value="1"/>
</dbReference>
<keyword evidence="3" id="KW-0808">Transferase</keyword>
<evidence type="ECO:0000256" key="7">
    <source>
        <dbReference type="ARBA" id="ARBA00022786"/>
    </source>
</evidence>
<evidence type="ECO:0000256" key="4">
    <source>
        <dbReference type="ARBA" id="ARBA00022723"/>
    </source>
</evidence>
<dbReference type="OrthoDB" id="9977870at2759"/>
<feature type="region of interest" description="Disordered" evidence="10">
    <location>
        <begin position="113"/>
        <end position="135"/>
    </location>
</feature>
<evidence type="ECO:0000259" key="12">
    <source>
        <dbReference type="PROSITE" id="PS51873"/>
    </source>
</evidence>
<dbReference type="EMBL" id="KZ613786">
    <property type="protein sequence ID" value="PMD61660.1"/>
    <property type="molecule type" value="Genomic_DNA"/>
</dbReference>
<dbReference type="Gene3D" id="1.20.120.1750">
    <property type="match status" value="1"/>
</dbReference>
<protein>
    <recommendedName>
        <fullName evidence="2">RBR-type E3 ubiquitin transferase</fullName>
        <ecNumber evidence="2">2.3.2.31</ecNumber>
    </recommendedName>
</protein>
<reference evidence="13 14" key="1">
    <citation type="submission" date="2016-04" db="EMBL/GenBank/DDBJ databases">
        <title>A degradative enzymes factory behind the ericoid mycorrhizal symbiosis.</title>
        <authorList>
            <consortium name="DOE Joint Genome Institute"/>
            <person name="Martino E."/>
            <person name="Morin E."/>
            <person name="Grelet G."/>
            <person name="Kuo A."/>
            <person name="Kohler A."/>
            <person name="Daghino S."/>
            <person name="Barry K."/>
            <person name="Choi C."/>
            <person name="Cichocki N."/>
            <person name="Clum A."/>
            <person name="Copeland A."/>
            <person name="Hainaut M."/>
            <person name="Haridas S."/>
            <person name="Labutti K."/>
            <person name="Lindquist E."/>
            <person name="Lipzen A."/>
            <person name="Khouja H.-R."/>
            <person name="Murat C."/>
            <person name="Ohm R."/>
            <person name="Olson A."/>
            <person name="Spatafora J."/>
            <person name="Veneault-Fourrey C."/>
            <person name="Henrissat B."/>
            <person name="Grigoriev I."/>
            <person name="Martin F."/>
            <person name="Perotto S."/>
        </authorList>
    </citation>
    <scope>NUCLEOTIDE SEQUENCE [LARGE SCALE GENOMIC DNA]</scope>
    <source>
        <strain evidence="13 14">E</strain>
    </source>
</reference>
<evidence type="ECO:0000256" key="5">
    <source>
        <dbReference type="ARBA" id="ARBA00022737"/>
    </source>
</evidence>
<evidence type="ECO:0000256" key="10">
    <source>
        <dbReference type="SAM" id="MobiDB-lite"/>
    </source>
</evidence>
<evidence type="ECO:0000313" key="14">
    <source>
        <dbReference type="Proteomes" id="UP000235371"/>
    </source>
</evidence>
<comment type="catalytic activity">
    <reaction evidence="1">
        <text>[E2 ubiquitin-conjugating enzyme]-S-ubiquitinyl-L-cysteine + [acceptor protein]-L-lysine = [E2 ubiquitin-conjugating enzyme]-L-cysteine + [acceptor protein]-N(6)-ubiquitinyl-L-lysine.</text>
        <dbReference type="EC" id="2.3.2.31"/>
    </reaction>
</comment>
<feature type="domain" description="RING-type" evidence="11">
    <location>
        <begin position="140"/>
        <end position="184"/>
    </location>
</feature>
<keyword evidence="8" id="KW-0862">Zinc</keyword>
<dbReference type="InterPro" id="IPR031127">
    <property type="entry name" value="E3_UB_ligase_RBR"/>
</dbReference>
<organism evidence="13 14">
    <name type="scientific">Hyaloscypha bicolor E</name>
    <dbReference type="NCBI Taxonomy" id="1095630"/>
    <lineage>
        <taxon>Eukaryota</taxon>
        <taxon>Fungi</taxon>
        <taxon>Dikarya</taxon>
        <taxon>Ascomycota</taxon>
        <taxon>Pezizomycotina</taxon>
        <taxon>Leotiomycetes</taxon>
        <taxon>Helotiales</taxon>
        <taxon>Hyaloscyphaceae</taxon>
        <taxon>Hyaloscypha</taxon>
        <taxon>Hyaloscypha bicolor</taxon>
    </lineage>
</organism>
<dbReference type="InterPro" id="IPR044066">
    <property type="entry name" value="TRIAD_supradom"/>
</dbReference>
<evidence type="ECO:0000256" key="8">
    <source>
        <dbReference type="ARBA" id="ARBA00022833"/>
    </source>
</evidence>
<dbReference type="InParanoid" id="A0A2J6TF72"/>
<dbReference type="CDD" id="cd22584">
    <property type="entry name" value="Rcat_RBR_unk"/>
    <property type="match status" value="1"/>
</dbReference>
<evidence type="ECO:0000256" key="9">
    <source>
        <dbReference type="PROSITE-ProRule" id="PRU00175"/>
    </source>
</evidence>
<evidence type="ECO:0000256" key="1">
    <source>
        <dbReference type="ARBA" id="ARBA00001798"/>
    </source>
</evidence>
<dbReference type="PANTHER" id="PTHR11685">
    <property type="entry name" value="RBR FAMILY RING FINGER AND IBR DOMAIN-CONTAINING"/>
    <property type="match status" value="1"/>
</dbReference>
<evidence type="ECO:0000259" key="11">
    <source>
        <dbReference type="PROSITE" id="PS50089"/>
    </source>
</evidence>
<dbReference type="Proteomes" id="UP000235371">
    <property type="component" value="Unassembled WGS sequence"/>
</dbReference>
<dbReference type="STRING" id="1095630.A0A2J6TF72"/>
<accession>A0A2J6TF72</accession>
<dbReference type="RefSeq" id="XP_024738564.1">
    <property type="nucleotide sequence ID" value="XM_024884763.1"/>
</dbReference>
<dbReference type="PROSITE" id="PS51873">
    <property type="entry name" value="TRIAD"/>
    <property type="match status" value="1"/>
</dbReference>
<dbReference type="InterPro" id="IPR013083">
    <property type="entry name" value="Znf_RING/FYVE/PHD"/>
</dbReference>
<dbReference type="Gene3D" id="3.30.40.10">
    <property type="entry name" value="Zinc/RING finger domain, C3HC4 (zinc finger)"/>
    <property type="match status" value="1"/>
</dbReference>
<dbReference type="GO" id="GO:0008270">
    <property type="term" value="F:zinc ion binding"/>
    <property type="evidence" value="ECO:0007669"/>
    <property type="project" value="UniProtKB-KW"/>
</dbReference>
<dbReference type="InterPro" id="IPR002867">
    <property type="entry name" value="IBR_dom"/>
</dbReference>
<dbReference type="GO" id="GO:0061630">
    <property type="term" value="F:ubiquitin protein ligase activity"/>
    <property type="evidence" value="ECO:0007669"/>
    <property type="project" value="UniProtKB-EC"/>
</dbReference>
<keyword evidence="4" id="KW-0479">Metal-binding</keyword>
<feature type="compositionally biased region" description="Acidic residues" evidence="10">
    <location>
        <begin position="123"/>
        <end position="133"/>
    </location>
</feature>
<dbReference type="GeneID" id="36592840"/>
<evidence type="ECO:0000256" key="3">
    <source>
        <dbReference type="ARBA" id="ARBA00022679"/>
    </source>
</evidence>
<dbReference type="InterPro" id="IPR017907">
    <property type="entry name" value="Znf_RING_CS"/>
</dbReference>
<gene>
    <name evidence="13" type="ORF">K444DRAFT_642629</name>
</gene>
<dbReference type="GO" id="GO:0016567">
    <property type="term" value="P:protein ubiquitination"/>
    <property type="evidence" value="ECO:0007669"/>
    <property type="project" value="InterPro"/>
</dbReference>
<keyword evidence="6 9" id="KW-0863">Zinc-finger</keyword>
<name>A0A2J6TF72_9HELO</name>
<dbReference type="PROSITE" id="PS50089">
    <property type="entry name" value="ZF_RING_2"/>
    <property type="match status" value="1"/>
</dbReference>
<keyword evidence="5" id="KW-0677">Repeat</keyword>
<keyword evidence="14" id="KW-1185">Reference proteome</keyword>
<dbReference type="AlphaFoldDB" id="A0A2J6TF72"/>
<evidence type="ECO:0000313" key="13">
    <source>
        <dbReference type="EMBL" id="PMD61660.1"/>
    </source>
</evidence>
<dbReference type="CDD" id="cd20335">
    <property type="entry name" value="BRcat_RBR"/>
    <property type="match status" value="1"/>
</dbReference>
<dbReference type="EC" id="2.3.2.31" evidence="2"/>
<feature type="domain" description="RING-type" evidence="12">
    <location>
        <begin position="136"/>
        <end position="325"/>
    </location>
</feature>
<dbReference type="InterPro" id="IPR001841">
    <property type="entry name" value="Znf_RING"/>
</dbReference>
<dbReference type="SUPFAM" id="SSF57850">
    <property type="entry name" value="RING/U-box"/>
    <property type="match status" value="2"/>
</dbReference>
<sequence>MATVPRLGLLEDMDDATASLIFQLQLEDSERLAATSKGKGPSGRLPDAEIALRLYKTELENTATLVRDHQFASTLDPHGRETAIALDLMPPRPEYPTPQNPQAAQILGPTNVLDLNPAAESPPNEEDEPEPEPEIERSYCTSCMEMVDARFIATTPCGHDYCQECLQDLFNRSFIDEELFPPRCCMQPILLGSVQTALTPEIEQTYQAKKFEFESTNRTYCSDPDCSTFLPPTNIQDGVATCNLCETRTCTICKTAAHEAECPDDENSRLLKELAAQEGWQSCPGCHRMVELTLGCYHMMCFCRVHFCYLCQATPWKTCQCPQWDENRLMGRAAEAVNAQNGGARAAQPPVLHAVLEMAEQLAGRHNCQHTRFRSLRGNHECQMCHERMPKWVYDCQQCHLQVCRSCRRNRL</sequence>
<proteinExistence type="predicted"/>
<keyword evidence="7" id="KW-0833">Ubl conjugation pathway</keyword>